<dbReference type="Pfam" id="PF12804">
    <property type="entry name" value="NTP_transf_3"/>
    <property type="match status" value="1"/>
</dbReference>
<name>Q16CX6_ROSDO</name>
<keyword evidence="1 5" id="KW-0808">Transferase</keyword>
<dbReference type="RefSeq" id="WP_011566789.1">
    <property type="nucleotide sequence ID" value="NC_008209.1"/>
</dbReference>
<reference evidence="5 6" key="1">
    <citation type="journal article" date="2007" name="J. Bacteriol.">
        <title>The complete genome sequence of Roseobacter denitrificans reveals a mixotrophic rather than photosynthetic metabolism.</title>
        <authorList>
            <person name="Swingley W.D."/>
            <person name="Sadekar S."/>
            <person name="Mastrian S.D."/>
            <person name="Matthies H.J."/>
            <person name="Hao J."/>
            <person name="Ramos H."/>
            <person name="Acharya C.R."/>
            <person name="Conrad A.L."/>
            <person name="Taylor H.L."/>
            <person name="Dejesa L.C."/>
            <person name="Shah M.K."/>
            <person name="O'huallachain M.E."/>
            <person name="Lince M.T."/>
            <person name="Blankenship R.E."/>
            <person name="Beatty J.T."/>
            <person name="Touchman J.W."/>
        </authorList>
    </citation>
    <scope>NUCLEOTIDE SEQUENCE [LARGE SCALE GENOMIC DNA]</scope>
    <source>
        <strain evidence="6">ATCC 33942 / OCh 114</strain>
    </source>
</reference>
<protein>
    <submittedName>
        <fullName evidence="5">Nucleotidyltransferase family protein, putative</fullName>
        <ecNumber evidence="5">2.7.7.13</ecNumber>
    </submittedName>
</protein>
<dbReference type="KEGG" id="rde:RD1_0454"/>
<dbReference type="AlphaFoldDB" id="Q16CX6"/>
<accession>Q16CX6</accession>
<keyword evidence="6" id="KW-1185">Reference proteome</keyword>
<dbReference type="Gene3D" id="3.90.550.10">
    <property type="entry name" value="Spore Coat Polysaccharide Biosynthesis Protein SpsA, Chain A"/>
    <property type="match status" value="1"/>
</dbReference>
<evidence type="ECO:0000259" key="4">
    <source>
        <dbReference type="Pfam" id="PF12804"/>
    </source>
</evidence>
<dbReference type="PANTHER" id="PTHR43584">
    <property type="entry name" value="NUCLEOTIDYL TRANSFERASE"/>
    <property type="match status" value="1"/>
</dbReference>
<dbReference type="EC" id="2.7.7.13" evidence="5"/>
<dbReference type="eggNOG" id="COG1208">
    <property type="taxonomic scope" value="Bacteria"/>
</dbReference>
<evidence type="ECO:0000313" key="6">
    <source>
        <dbReference type="Proteomes" id="UP000007029"/>
    </source>
</evidence>
<dbReference type="HOGENOM" id="CLU_029499_2_1_5"/>
<dbReference type="SUPFAM" id="SSF53448">
    <property type="entry name" value="Nucleotide-diphospho-sugar transferases"/>
    <property type="match status" value="1"/>
</dbReference>
<dbReference type="CDD" id="cd06422">
    <property type="entry name" value="NTP_transferase_like_1"/>
    <property type="match status" value="1"/>
</dbReference>
<dbReference type="EMBL" id="CP000362">
    <property type="protein sequence ID" value="ABG30167.1"/>
    <property type="molecule type" value="Genomic_DNA"/>
</dbReference>
<dbReference type="GO" id="GO:0004475">
    <property type="term" value="F:mannose-1-phosphate guanylyltransferase (GTP) activity"/>
    <property type="evidence" value="ECO:0007669"/>
    <property type="project" value="UniProtKB-EC"/>
</dbReference>
<dbReference type="STRING" id="375451.RD1_0454"/>
<evidence type="ECO:0000256" key="1">
    <source>
        <dbReference type="ARBA" id="ARBA00022679"/>
    </source>
</evidence>
<keyword evidence="2 5" id="KW-0548">Nucleotidyltransferase</keyword>
<dbReference type="InterPro" id="IPR025877">
    <property type="entry name" value="MobA-like_NTP_Trfase"/>
</dbReference>
<feature type="domain" description="MobA-like NTP transferase" evidence="4">
    <location>
        <begin position="7"/>
        <end position="124"/>
    </location>
</feature>
<dbReference type="InterPro" id="IPR029044">
    <property type="entry name" value="Nucleotide-diphossugar_trans"/>
</dbReference>
<dbReference type="InterPro" id="IPR050065">
    <property type="entry name" value="GlmU-like"/>
</dbReference>
<gene>
    <name evidence="5" type="ordered locus">RD1_0454</name>
</gene>
<evidence type="ECO:0000256" key="2">
    <source>
        <dbReference type="ARBA" id="ARBA00022695"/>
    </source>
</evidence>
<evidence type="ECO:0000313" key="5">
    <source>
        <dbReference type="EMBL" id="ABG30167.1"/>
    </source>
</evidence>
<keyword evidence="3" id="KW-0460">Magnesium</keyword>
<dbReference type="Proteomes" id="UP000007029">
    <property type="component" value="Chromosome"/>
</dbReference>
<organism evidence="5 6">
    <name type="scientific">Roseobacter denitrificans (strain ATCC 33942 / OCh 114)</name>
    <name type="common">Erythrobacter sp. (strain OCh 114)</name>
    <name type="synonym">Roseobacter denitrificans</name>
    <dbReference type="NCBI Taxonomy" id="375451"/>
    <lineage>
        <taxon>Bacteria</taxon>
        <taxon>Pseudomonadati</taxon>
        <taxon>Pseudomonadota</taxon>
        <taxon>Alphaproteobacteria</taxon>
        <taxon>Rhodobacterales</taxon>
        <taxon>Roseobacteraceae</taxon>
        <taxon>Roseobacter</taxon>
    </lineage>
</organism>
<evidence type="ECO:0000256" key="3">
    <source>
        <dbReference type="ARBA" id="ARBA00022842"/>
    </source>
</evidence>
<dbReference type="PANTHER" id="PTHR43584:SF8">
    <property type="entry name" value="N-ACETYLMURAMATE ALPHA-1-PHOSPHATE URIDYLYLTRANSFERASE"/>
    <property type="match status" value="1"/>
</dbReference>
<sequence length="227" mass="24893">MGWSVMLFAAGFGNRMKHLTADRPKPMVEVAGRPLIDHARALTDELPAERVVANLHYKADILQAHLHGTNVQTIVETPDILETGGGLRNALPLLGSGPVMTLNTDAIWKGVNPLDQLQKEWDPDRMDGLLMCIPPQNAVGYDGPGNFLIGANGRIERGDGSIYSGAQIIKTERLADIDRPSFSLNILWDMLMAENRLYAMEYAGLWCDVGHPQGVTNAEALLGYRHV</sequence>
<proteinExistence type="predicted"/>